<proteinExistence type="predicted"/>
<dbReference type="InterPro" id="IPR036366">
    <property type="entry name" value="PGBDSf"/>
</dbReference>
<feature type="region of interest" description="Disordered" evidence="1">
    <location>
        <begin position="1"/>
        <end position="88"/>
    </location>
</feature>
<keyword evidence="2" id="KW-0812">Transmembrane</keyword>
<keyword evidence="5" id="KW-1185">Reference proteome</keyword>
<dbReference type="InterPro" id="IPR036365">
    <property type="entry name" value="PGBD-like_sf"/>
</dbReference>
<feature type="compositionally biased region" description="Low complexity" evidence="1">
    <location>
        <begin position="25"/>
        <end position="48"/>
    </location>
</feature>
<dbReference type="Gene3D" id="1.10.101.10">
    <property type="entry name" value="PGBD-like superfamily/PGBD"/>
    <property type="match status" value="1"/>
</dbReference>
<evidence type="ECO:0000256" key="2">
    <source>
        <dbReference type="SAM" id="Phobius"/>
    </source>
</evidence>
<accession>A0ABQ7FML2</accession>
<organism evidence="4 5">
    <name type="scientific">Streptomyces lycii</name>
    <dbReference type="NCBI Taxonomy" id="2654337"/>
    <lineage>
        <taxon>Bacteria</taxon>
        <taxon>Bacillati</taxon>
        <taxon>Actinomycetota</taxon>
        <taxon>Actinomycetes</taxon>
        <taxon>Kitasatosporales</taxon>
        <taxon>Streptomycetaceae</taxon>
        <taxon>Streptomyces</taxon>
    </lineage>
</organism>
<feature type="compositionally biased region" description="Low complexity" evidence="1">
    <location>
        <begin position="184"/>
        <end position="193"/>
    </location>
</feature>
<dbReference type="Gene3D" id="2.40.420.20">
    <property type="match status" value="1"/>
</dbReference>
<dbReference type="Pfam" id="PF01471">
    <property type="entry name" value="PG_binding_1"/>
    <property type="match status" value="1"/>
</dbReference>
<feature type="region of interest" description="Disordered" evidence="1">
    <location>
        <begin position="360"/>
        <end position="382"/>
    </location>
</feature>
<feature type="transmembrane region" description="Helical" evidence="2">
    <location>
        <begin position="90"/>
        <end position="111"/>
    </location>
</feature>
<reference evidence="4 5" key="1">
    <citation type="submission" date="2019-10" db="EMBL/GenBank/DDBJ databases">
        <title>Streptomyces tenebrisbrunneis sp.nov., an endogenous actinomycete isolated from of Lycium ruthenicum.</title>
        <authorList>
            <person name="Ma L."/>
        </authorList>
    </citation>
    <scope>NUCLEOTIDE SEQUENCE [LARGE SCALE GENOMIC DNA]</scope>
    <source>
        <strain evidence="4 5">TRM 66187</strain>
    </source>
</reference>
<sequence>MTSTDRAGDPRAEEEPGAAPQARTAGAPGPAVPGAAGSLAAAYTGADAADTEADAADAGAEAADSGADVSDGATGPTGPRPRARRPLRTSGIVLVAITVAAAAGVAATGALGGESDGSASTAPTAPPNTTKVERTTLTATETVDGSLGYGDLSTLQAPAAPGTTGTDSGTDSGSGQSAPGGGPAPDDASQGAGIITWLPDDGTTIRRGETVYSVDDRAVPLLYGSTPFYRTLAPGTGGDDVEILEKNLSELGYTGFTVDEEYTTGTAGAVRDWQEDLGRAETGTVAPGDAVVAEGARRVAEVRTVPGAAPSGALLTWSDTERVVTVDLDVQYEDLVEKGTGAGIVLPDGTTAEGEVTAVGTPATPEEEAAASGGSGPAEDEEPTLPVEFAVRDQKKLGSYQAASVDVTLKAGTRENVLVVPVSALVARPGGGYAVEAAGPDGTEYLPVELGMFAAGKVEISGDGIEDGLSVGVPK</sequence>
<dbReference type="EMBL" id="WHPN01000243">
    <property type="protein sequence ID" value="KAF4409213.1"/>
    <property type="molecule type" value="Genomic_DNA"/>
</dbReference>
<dbReference type="RefSeq" id="WP_156205715.1">
    <property type="nucleotide sequence ID" value="NZ_WHPN01000243.1"/>
</dbReference>
<feature type="compositionally biased region" description="Low complexity" evidence="1">
    <location>
        <begin position="56"/>
        <end position="77"/>
    </location>
</feature>
<dbReference type="Proteomes" id="UP000621266">
    <property type="component" value="Unassembled WGS sequence"/>
</dbReference>
<feature type="compositionally biased region" description="Low complexity" evidence="1">
    <location>
        <begin position="118"/>
        <end position="130"/>
    </location>
</feature>
<evidence type="ECO:0000259" key="3">
    <source>
        <dbReference type="Pfam" id="PF01471"/>
    </source>
</evidence>
<evidence type="ECO:0000313" key="4">
    <source>
        <dbReference type="EMBL" id="KAF4409213.1"/>
    </source>
</evidence>
<keyword evidence="2" id="KW-1133">Transmembrane helix</keyword>
<evidence type="ECO:0000313" key="5">
    <source>
        <dbReference type="Proteomes" id="UP000621266"/>
    </source>
</evidence>
<dbReference type="SUPFAM" id="SSF47090">
    <property type="entry name" value="PGBD-like"/>
    <property type="match status" value="1"/>
</dbReference>
<dbReference type="InterPro" id="IPR002477">
    <property type="entry name" value="Peptidoglycan-bd-like"/>
</dbReference>
<gene>
    <name evidence="4" type="ORF">GCU69_10130</name>
</gene>
<feature type="domain" description="Peptidoglycan binding-like" evidence="3">
    <location>
        <begin position="238"/>
        <end position="285"/>
    </location>
</feature>
<name>A0ABQ7FML2_9ACTN</name>
<keyword evidence="2" id="KW-0472">Membrane</keyword>
<feature type="region of interest" description="Disordered" evidence="1">
    <location>
        <begin position="109"/>
        <end position="200"/>
    </location>
</feature>
<comment type="caution">
    <text evidence="4">The sequence shown here is derived from an EMBL/GenBank/DDBJ whole genome shotgun (WGS) entry which is preliminary data.</text>
</comment>
<feature type="compositionally biased region" description="Low complexity" evidence="1">
    <location>
        <begin position="156"/>
        <end position="177"/>
    </location>
</feature>
<feature type="compositionally biased region" description="Basic and acidic residues" evidence="1">
    <location>
        <begin position="1"/>
        <end position="14"/>
    </location>
</feature>
<protein>
    <submittedName>
        <fullName evidence="4">Peptidoglycan-binding protein</fullName>
    </submittedName>
</protein>
<evidence type="ECO:0000256" key="1">
    <source>
        <dbReference type="SAM" id="MobiDB-lite"/>
    </source>
</evidence>